<accession>A0A834MZF9</accession>
<feature type="coiled-coil region" evidence="10">
    <location>
        <begin position="1780"/>
        <end position="1828"/>
    </location>
</feature>
<feature type="coiled-coil region" evidence="10">
    <location>
        <begin position="1852"/>
        <end position="1901"/>
    </location>
</feature>
<evidence type="ECO:0000256" key="3">
    <source>
        <dbReference type="ARBA" id="ARBA00021406"/>
    </source>
</evidence>
<protein>
    <recommendedName>
        <fullName evidence="3">Centrosomal protein of 162 kDa</fullName>
    </recommendedName>
</protein>
<dbReference type="SUPFAM" id="SSF57716">
    <property type="entry name" value="Glucocorticoid receptor-like (DNA-binding domain)"/>
    <property type="match status" value="1"/>
</dbReference>
<dbReference type="Pfam" id="PF07776">
    <property type="entry name" value="zf-AD"/>
    <property type="match status" value="1"/>
</dbReference>
<keyword evidence="8" id="KW-0206">Cytoskeleton</keyword>
<reference evidence="13" key="1">
    <citation type="journal article" date="2020" name="G3 (Bethesda)">
        <title>High-Quality Assemblies for Three Invasive Social Wasps from the &lt;i&gt;Vespula&lt;/i&gt; Genus.</title>
        <authorList>
            <person name="Harrop T.W.R."/>
            <person name="Guhlin J."/>
            <person name="McLaughlin G.M."/>
            <person name="Permina E."/>
            <person name="Stockwell P."/>
            <person name="Gilligan J."/>
            <person name="Le Lec M.F."/>
            <person name="Gruber M.A.M."/>
            <person name="Quinn O."/>
            <person name="Lovegrove M."/>
            <person name="Duncan E.J."/>
            <person name="Remnant E.J."/>
            <person name="Van Eeckhoven J."/>
            <person name="Graham B."/>
            <person name="Knapp R.A."/>
            <person name="Langford K.W."/>
            <person name="Kronenberg Z."/>
            <person name="Press M.O."/>
            <person name="Eacker S.M."/>
            <person name="Wilson-Rankin E.E."/>
            <person name="Purcell J."/>
            <person name="Lester P.J."/>
            <person name="Dearden P.K."/>
        </authorList>
    </citation>
    <scope>NUCLEOTIDE SEQUENCE</scope>
    <source>
        <strain evidence="13">Marl-1</strain>
    </source>
</reference>
<comment type="subcellular location">
    <subcellularLocation>
        <location evidence="1">Cytoplasm</location>
        <location evidence="1">Cytoskeleton</location>
        <location evidence="1">Microtubule organizing center</location>
        <location evidence="1">Centrosome</location>
        <location evidence="1">Centriole</location>
    </subcellularLocation>
</comment>
<evidence type="ECO:0000256" key="10">
    <source>
        <dbReference type="SAM" id="Coils"/>
    </source>
</evidence>
<keyword evidence="9" id="KW-0863">Zinc-finger</keyword>
<keyword evidence="14" id="KW-1185">Reference proteome</keyword>
<sequence>METLEASHACRLCGNKSGISINIFDKKKNHLRKINAVLPIMVHEMDLLPKLMCHLCSFKLEEFYKFYLNCLKTDAHLKSQLSWMKKKEESKERIGTPMVQIKNVKIKVEPIDYEMYDLDPIVKNVDYIDSMKSRTFPMNRSSRACGIREKMSYKTYCQCCCDKKNQRERSISKEYKRSCPTEKSTNDERNVETRTVADDSLETIRNDILPSPYSKRISINSLTEGKNEMIGTDIPGNDDKIYRNRRIKGEVLRNPLTCILRPRKISVNYVETRKKLHSTFKVHNGAKSSDDVRRTTSSLAEEATTSITPTIKIEKEEEEEMEEMELEVEDEDENVKEEGDGEMEEKEEEEKEEEEEEETKKITNFEGRTLRPRKGTIDYNERKRKTLDSLYRPLSHDINLISGKKQKVENITDEWRRLEKTKQKTKSMEKNVKVKIKEEIIDDLENILVDHSEKYKTRKSMKNSSLSIDPTPTKILPKTTESKFVPTTSHLRESRDSSHFSDKLESLPKVLSKSNKIVAKCKKSLPMVSQSLKYLRSHNFYLRSGKIKNFPADVDILPEASRRNAKQVKSRNDLKIKKDLSNIDDNSSSSTNVPSSVNLKHYCEQLPSRGRCDVAHDYKYQTNKVTQPKESPSVEDFTEDDSLGSSISLSVGENSIHIKEKPKLVKEPEPPPDSEINLEEKWWLKRPDTRLEITNTKAIEMKTKKTPTPSPDISSSMKEFLEKEKMCKIMHKSEGEVKDKDDTLCDILASVAFDKYQSDFENATDEDIGSILEEMSRIAGALSPNSAPDNAKSGSSSKHHTEEEKSVEELLEEAEKLVLKNTSNLSKSISKSETLVPDNDQDNQEDLSRVRKLEEDIFQLIKEEVHKESEKIKKSPKYEKKRDTSPGIEVVYENVNVLRPPKTLEFQRKKFEEQKVEISSSSDLDDPIERHSRSEELKSIKKMSESKDSLQKEITDVDKDFFENLLKRSKERLEGGMSGSSSFGQEDFSHFLKLLQGQSDKKEQELKETIPIYDLFLKSTRGDGISTVEGQSTIDKSPEFPEKEISEILEKELPHTHIKGTEHKTGELELRESKEVQQLDDRKIIDASYSTKRTHDQFVLHKIDQTSPKVTDTNDDNKKVVNSKNELYTVGLTPRLELFADAIPKLIAEKSNENIQKENKLESDKESIIKETNTKIKTNTASSEKTSRVNSKDSYLRDWRKRVSDLPKSSRVVNAPDNKNQKKEIRFCKSKSYDQICKPQLKNSQENIKVPKSADVTRKANPLVVKKSPILKPKIQSKPVSKFLPRSKTLSQSKGDIEKAGSTLSLPCRSSQFRSSPESPMAGGDTKQNVIKKDWEASCREEKHKNILLKQQLESEVKLYKSQIDNMRLSFEEELFALRKENIILKAKIDELSLNEKHEKIHSKSDAKVIVLEQEIEKLENVIRTYEAENKKLIQDTKRMQEEIKKLQQKQKSSTLEMNEMQRLIDRIKDLEEDALKLNLEVSELKEKNADCTLKNDDLIQQNGLLNDELEMFKEQFRAKNDFITDRLQAMTKVEVDLKKQVEELNIKLSSKSDQLRTTKLEFEKLQQKVLPLEKELLEFRVKEGNLQEKLQTAKNHVEREKQLTQKLKDQVILDNKKIMDLTRQVREMERILKRKNPDSVSALILTANSEQDKIGTEKVKLLEERIAVLEKEIESKEDISQQKLFDLQQKFSDMKEKYTLQITELEAKLLEATVANQKVYNDMFTQTTIRTSESKGVETYKKDERSLSIDKEERKDQRIVKVGPKSQNPKEDAHLIATIRGLKLELSNKDRAVSKLTKEYQELQKTNRRLQKEREKLLNDRRTFKSADLEKANAKLLGSRSTEETTDNALIKKLLNDNEILKEELSKINKDFMALKNKRLHDLNLLQEEHEREMATLVKEYSIKFGDSKVVKLQGQVNTQVAVITHLKEQIDKLRDYKEQVVVLKAEREHLENKVKTLNEKVKYLSTPGTEQLQLLQDKITILQQRHESREMTLQSLVRNLLRNRTQCKDFLQYWNFKIKELRKEIGRYNQINCRCLQDLETNDDNENTYEKIEAIIKKEKRLEYVFRCFVEKPSLRGTSISNVIMISI</sequence>
<evidence type="ECO:0000313" key="14">
    <source>
        <dbReference type="Proteomes" id="UP000614350"/>
    </source>
</evidence>
<feature type="domain" description="ZAD" evidence="12">
    <location>
        <begin position="8"/>
        <end position="80"/>
    </location>
</feature>
<evidence type="ECO:0000256" key="11">
    <source>
        <dbReference type="SAM" id="MobiDB-lite"/>
    </source>
</evidence>
<evidence type="ECO:0000256" key="7">
    <source>
        <dbReference type="ARBA" id="ARBA00023054"/>
    </source>
</evidence>
<dbReference type="PANTHER" id="PTHR34031">
    <property type="entry name" value="CENTROSOMAL PROTEIN OF 162 KDA"/>
    <property type="match status" value="1"/>
</dbReference>
<organism evidence="13 14">
    <name type="scientific">Vespula vulgaris</name>
    <name type="common">Yellow jacket</name>
    <name type="synonym">Wasp</name>
    <dbReference type="NCBI Taxonomy" id="7454"/>
    <lineage>
        <taxon>Eukaryota</taxon>
        <taxon>Metazoa</taxon>
        <taxon>Ecdysozoa</taxon>
        <taxon>Arthropoda</taxon>
        <taxon>Hexapoda</taxon>
        <taxon>Insecta</taxon>
        <taxon>Pterygota</taxon>
        <taxon>Neoptera</taxon>
        <taxon>Endopterygota</taxon>
        <taxon>Hymenoptera</taxon>
        <taxon>Apocrita</taxon>
        <taxon>Aculeata</taxon>
        <taxon>Vespoidea</taxon>
        <taxon>Vespidae</taxon>
        <taxon>Vespinae</taxon>
        <taxon>Vespula</taxon>
    </lineage>
</organism>
<keyword evidence="9" id="KW-0479">Metal-binding</keyword>
<keyword evidence="5" id="KW-0493">Microtubule</keyword>
<gene>
    <name evidence="13" type="ORF">HZH66_009292</name>
</gene>
<dbReference type="Gene3D" id="3.40.1800.20">
    <property type="match status" value="1"/>
</dbReference>
<feature type="compositionally biased region" description="Acidic residues" evidence="11">
    <location>
        <begin position="320"/>
        <end position="357"/>
    </location>
</feature>
<feature type="compositionally biased region" description="Polar residues" evidence="11">
    <location>
        <begin position="783"/>
        <end position="794"/>
    </location>
</feature>
<feature type="binding site" evidence="9">
    <location>
        <position position="10"/>
    </location>
    <ligand>
        <name>Zn(2+)</name>
        <dbReference type="ChEBI" id="CHEBI:29105"/>
    </ligand>
</feature>
<keyword evidence="4" id="KW-0963">Cytoplasm</keyword>
<evidence type="ECO:0000256" key="9">
    <source>
        <dbReference type="PROSITE-ProRule" id="PRU01263"/>
    </source>
</evidence>
<keyword evidence="6" id="KW-0970">Cilium biogenesis/degradation</keyword>
<dbReference type="GO" id="GO:0005879">
    <property type="term" value="C:axonemal microtubule"/>
    <property type="evidence" value="ECO:0007669"/>
    <property type="project" value="TreeGrafter"/>
</dbReference>
<feature type="coiled-coil region" evidence="10">
    <location>
        <begin position="1402"/>
        <end position="1611"/>
    </location>
</feature>
<evidence type="ECO:0000313" key="13">
    <source>
        <dbReference type="EMBL" id="KAF7390812.1"/>
    </source>
</evidence>
<feature type="compositionally biased region" description="Basic and acidic residues" evidence="11">
    <location>
        <begin position="927"/>
        <end position="944"/>
    </location>
</feature>
<feature type="region of interest" description="Disordered" evidence="11">
    <location>
        <begin position="781"/>
        <end position="810"/>
    </location>
</feature>
<feature type="binding site" evidence="9">
    <location>
        <position position="13"/>
    </location>
    <ligand>
        <name>Zn(2+)</name>
        <dbReference type="ChEBI" id="CHEBI:29105"/>
    </ligand>
</feature>
<evidence type="ECO:0000256" key="2">
    <source>
        <dbReference type="ARBA" id="ARBA00009485"/>
    </source>
</evidence>
<dbReference type="PANTHER" id="PTHR34031:SF1">
    <property type="entry name" value="CENTROSOMAL PROTEIN OF 162 KDA"/>
    <property type="match status" value="1"/>
</dbReference>
<evidence type="ECO:0000256" key="6">
    <source>
        <dbReference type="ARBA" id="ARBA00022794"/>
    </source>
</evidence>
<dbReference type="GO" id="GO:0005634">
    <property type="term" value="C:nucleus"/>
    <property type="evidence" value="ECO:0007669"/>
    <property type="project" value="InterPro"/>
</dbReference>
<evidence type="ECO:0000256" key="8">
    <source>
        <dbReference type="ARBA" id="ARBA00023212"/>
    </source>
</evidence>
<feature type="binding site" evidence="9">
    <location>
        <position position="53"/>
    </location>
    <ligand>
        <name>Zn(2+)</name>
        <dbReference type="ChEBI" id="CHEBI:29105"/>
    </ligand>
</feature>
<proteinExistence type="inferred from homology"/>
<dbReference type="Proteomes" id="UP000614350">
    <property type="component" value="Unassembled WGS sequence"/>
</dbReference>
<dbReference type="InterPro" id="IPR038774">
    <property type="entry name" value="CEP162-like"/>
</dbReference>
<keyword evidence="7 10" id="KW-0175">Coiled coil</keyword>
<feature type="region of interest" description="Disordered" evidence="11">
    <location>
        <begin position="917"/>
        <end position="944"/>
    </location>
</feature>
<dbReference type="InterPro" id="IPR012934">
    <property type="entry name" value="Znf_AD"/>
</dbReference>
<keyword evidence="9" id="KW-0862">Zinc</keyword>
<feature type="coiled-coil region" evidence="10">
    <location>
        <begin position="1928"/>
        <end position="1962"/>
    </location>
</feature>
<dbReference type="EMBL" id="JACSEA010000010">
    <property type="protein sequence ID" value="KAF7390812.1"/>
    <property type="molecule type" value="Genomic_DNA"/>
</dbReference>
<dbReference type="PROSITE" id="PS51915">
    <property type="entry name" value="ZAD"/>
    <property type="match status" value="1"/>
</dbReference>
<evidence type="ECO:0000256" key="5">
    <source>
        <dbReference type="ARBA" id="ARBA00022701"/>
    </source>
</evidence>
<feature type="coiled-coil region" evidence="10">
    <location>
        <begin position="1660"/>
        <end position="1716"/>
    </location>
</feature>
<evidence type="ECO:0000256" key="4">
    <source>
        <dbReference type="ARBA" id="ARBA00022490"/>
    </source>
</evidence>
<evidence type="ECO:0000256" key="1">
    <source>
        <dbReference type="ARBA" id="ARBA00004114"/>
    </source>
</evidence>
<name>A0A834MZF9_VESVU</name>
<comment type="caution">
    <text evidence="13">The sequence shown here is derived from an EMBL/GenBank/DDBJ whole genome shotgun (WGS) entry which is preliminary data.</text>
</comment>
<dbReference type="SMART" id="SM00868">
    <property type="entry name" value="zf-AD"/>
    <property type="match status" value="1"/>
</dbReference>
<feature type="binding site" evidence="9">
    <location>
        <position position="56"/>
    </location>
    <ligand>
        <name>Zn(2+)</name>
        <dbReference type="ChEBI" id="CHEBI:29105"/>
    </ligand>
</feature>
<feature type="region of interest" description="Disordered" evidence="11">
    <location>
        <begin position="828"/>
        <end position="847"/>
    </location>
</feature>
<dbReference type="GO" id="GO:0008270">
    <property type="term" value="F:zinc ion binding"/>
    <property type="evidence" value="ECO:0007669"/>
    <property type="project" value="UniProtKB-UniRule"/>
</dbReference>
<feature type="region of interest" description="Disordered" evidence="11">
    <location>
        <begin position="625"/>
        <end position="646"/>
    </location>
</feature>
<feature type="region of interest" description="Disordered" evidence="11">
    <location>
        <begin position="320"/>
        <end position="361"/>
    </location>
</feature>
<dbReference type="GO" id="GO:0060271">
    <property type="term" value="P:cilium assembly"/>
    <property type="evidence" value="ECO:0007669"/>
    <property type="project" value="TreeGrafter"/>
</dbReference>
<comment type="similarity">
    <text evidence="2">Belongs to the CEP162 family.</text>
</comment>
<dbReference type="GO" id="GO:0005814">
    <property type="term" value="C:centriole"/>
    <property type="evidence" value="ECO:0007669"/>
    <property type="project" value="UniProtKB-SubCell"/>
</dbReference>
<feature type="compositionally biased region" description="Basic and acidic residues" evidence="11">
    <location>
        <begin position="799"/>
        <end position="810"/>
    </location>
</feature>
<evidence type="ECO:0000259" key="12">
    <source>
        <dbReference type="PROSITE" id="PS51915"/>
    </source>
</evidence>